<keyword evidence="3" id="KW-1185">Reference proteome</keyword>
<evidence type="ECO:0000313" key="3">
    <source>
        <dbReference type="Proteomes" id="UP000824890"/>
    </source>
</evidence>
<comment type="caution">
    <text evidence="2">The sequence shown here is derived from an EMBL/GenBank/DDBJ whole genome shotgun (WGS) entry which is preliminary data.</text>
</comment>
<feature type="region of interest" description="Disordered" evidence="1">
    <location>
        <begin position="394"/>
        <end position="420"/>
    </location>
</feature>
<sequence>MESDVPQRTYLVWSLTTPCVASQQDHTLKSFSTQPPSESTNRLPAIPVTFVTEMHPPELNLMEIENGSCSRGASYSGKGKEIGNKNSKSVANSYIVVMARRWIMYDTGSWDFKIDNDRMGRAVDSSGIRGADGLKDRILREYGLFGRKIFAEMNYWLNDDESDMVGKGSAPVQRATDTDYKIFKALQRDDKSVNVFVTFREFVGGERIFLRSERAIASQMTGSVRIVDEDLVFLRHVEALEAAYACNSGTTKPVYEKSTDNPKSGEYVEVGSVVIPGSDSLPHQTCNERDKGMSSGDDMVSDMGKSKEDNACVACVDVVEEKGNSKEADTEETCQQIVVDRGKSKGNGTEAGFEAMEVDKEKGKGDDIGEDEGDDFEYDFNWWHDYVRNDCMTDDDKDDDGGPVAGGSGRGGSKSRTQHFKSRCCEEDADDATYYLCTSRIVSSAYTEERDTSESVDADNISSSPTFSKGRAVRTPKKDLPVKVLMLYLLLHLNKTTNTPPPPAMEDDDDDFDQPPTTLDCGGQTFPKGSGNISTSTHVSCPHNEATEIGDSVDVVLVTPPKQNPKHNRAMEDDKAFVHSPVTQVPEVQSGERSTKGNNFISICGTWVQ</sequence>
<feature type="region of interest" description="Disordered" evidence="1">
    <location>
        <begin position="447"/>
        <end position="472"/>
    </location>
</feature>
<gene>
    <name evidence="2" type="ORF">HID58_059436</name>
</gene>
<organism evidence="2 3">
    <name type="scientific">Brassica napus</name>
    <name type="common">Rape</name>
    <dbReference type="NCBI Taxonomy" id="3708"/>
    <lineage>
        <taxon>Eukaryota</taxon>
        <taxon>Viridiplantae</taxon>
        <taxon>Streptophyta</taxon>
        <taxon>Embryophyta</taxon>
        <taxon>Tracheophyta</taxon>
        <taxon>Spermatophyta</taxon>
        <taxon>Magnoliopsida</taxon>
        <taxon>eudicotyledons</taxon>
        <taxon>Gunneridae</taxon>
        <taxon>Pentapetalae</taxon>
        <taxon>rosids</taxon>
        <taxon>malvids</taxon>
        <taxon>Brassicales</taxon>
        <taxon>Brassicaceae</taxon>
        <taxon>Brassiceae</taxon>
        <taxon>Brassica</taxon>
    </lineage>
</organism>
<feature type="region of interest" description="Disordered" evidence="1">
    <location>
        <begin position="278"/>
        <end position="305"/>
    </location>
</feature>
<name>A0ABQ7ZSX2_BRANA</name>
<evidence type="ECO:0000256" key="1">
    <source>
        <dbReference type="SAM" id="MobiDB-lite"/>
    </source>
</evidence>
<reference evidence="2 3" key="1">
    <citation type="submission" date="2021-05" db="EMBL/GenBank/DDBJ databases">
        <title>Genome Assembly of Synthetic Allotetraploid Brassica napus Reveals Homoeologous Exchanges between Subgenomes.</title>
        <authorList>
            <person name="Davis J.T."/>
        </authorList>
    </citation>
    <scope>NUCLEOTIDE SEQUENCE [LARGE SCALE GENOMIC DNA]</scope>
    <source>
        <strain evidence="3">cv. Da-Ae</strain>
        <tissue evidence="2">Seedling</tissue>
    </source>
</reference>
<protein>
    <submittedName>
        <fullName evidence="2">Uncharacterized protein</fullName>
    </submittedName>
</protein>
<proteinExistence type="predicted"/>
<dbReference type="Proteomes" id="UP000824890">
    <property type="component" value="Unassembled WGS sequence"/>
</dbReference>
<evidence type="ECO:0000313" key="2">
    <source>
        <dbReference type="EMBL" id="KAH0883340.1"/>
    </source>
</evidence>
<dbReference type="EMBL" id="JAGKQM010000014">
    <property type="protein sequence ID" value="KAH0883340.1"/>
    <property type="molecule type" value="Genomic_DNA"/>
</dbReference>
<accession>A0ABQ7ZSX2</accession>
<feature type="compositionally biased region" description="Gly residues" evidence="1">
    <location>
        <begin position="403"/>
        <end position="412"/>
    </location>
</feature>